<keyword evidence="2" id="KW-1185">Reference proteome</keyword>
<protein>
    <submittedName>
        <fullName evidence="1">Uncharacterized protein</fullName>
    </submittedName>
</protein>
<name>A0A5N4A085_PHOPY</name>
<dbReference type="Proteomes" id="UP000327044">
    <property type="component" value="Unassembled WGS sequence"/>
</dbReference>
<dbReference type="EMBL" id="VVIM01000814">
    <property type="protein sequence ID" value="KAB0790735.1"/>
    <property type="molecule type" value="Genomic_DNA"/>
</dbReference>
<evidence type="ECO:0000313" key="1">
    <source>
        <dbReference type="EMBL" id="KAB0790735.1"/>
    </source>
</evidence>
<sequence>TRHTHWKEALPTVRFAMNSENHLNLGFTPVYLMFGRELRTPGEVQRDLCQIITPHLEQMANILEMTREHYEMTQDQVKKTVPYTKD</sequence>
<dbReference type="AlphaFoldDB" id="A0A5N4A085"/>
<reference evidence="1 2" key="1">
    <citation type="journal article" date="2018" name="Elife">
        <title>Firefly genomes illuminate parallel origins of bioluminescence in beetles.</title>
        <authorList>
            <person name="Fallon T.R."/>
            <person name="Lower S.E."/>
            <person name="Chang C.H."/>
            <person name="Bessho-Uehara M."/>
            <person name="Martin G.J."/>
            <person name="Bewick A.J."/>
            <person name="Behringer M."/>
            <person name="Debat H.J."/>
            <person name="Wong I."/>
            <person name="Day J.C."/>
            <person name="Suvorov A."/>
            <person name="Silva C.J."/>
            <person name="Stanger-Hall K.F."/>
            <person name="Hall D.W."/>
            <person name="Schmitz R.J."/>
            <person name="Nelson D.R."/>
            <person name="Lewis S.M."/>
            <person name="Shigenobu S."/>
            <person name="Bybee S.M."/>
            <person name="Larracuente A.M."/>
            <person name="Oba Y."/>
            <person name="Weng J.K."/>
        </authorList>
    </citation>
    <scope>NUCLEOTIDE SEQUENCE [LARGE SCALE GENOMIC DNA]</scope>
    <source>
        <strain evidence="1">1611_PpyrPB1</strain>
        <tissue evidence="1">Whole body</tissue>
    </source>
</reference>
<dbReference type="InterPro" id="IPR036397">
    <property type="entry name" value="RNaseH_sf"/>
</dbReference>
<accession>A0A5N4A085</accession>
<dbReference type="GO" id="GO:0003676">
    <property type="term" value="F:nucleic acid binding"/>
    <property type="evidence" value="ECO:0007669"/>
    <property type="project" value="InterPro"/>
</dbReference>
<organism evidence="1 2">
    <name type="scientific">Photinus pyralis</name>
    <name type="common">Common eastern firefly</name>
    <name type="synonym">Lampyris pyralis</name>
    <dbReference type="NCBI Taxonomy" id="7054"/>
    <lineage>
        <taxon>Eukaryota</taxon>
        <taxon>Metazoa</taxon>
        <taxon>Ecdysozoa</taxon>
        <taxon>Arthropoda</taxon>
        <taxon>Hexapoda</taxon>
        <taxon>Insecta</taxon>
        <taxon>Pterygota</taxon>
        <taxon>Neoptera</taxon>
        <taxon>Endopterygota</taxon>
        <taxon>Coleoptera</taxon>
        <taxon>Polyphaga</taxon>
        <taxon>Elateriformia</taxon>
        <taxon>Elateroidea</taxon>
        <taxon>Lampyridae</taxon>
        <taxon>Lampyrinae</taxon>
        <taxon>Photinus</taxon>
    </lineage>
</organism>
<gene>
    <name evidence="1" type="ORF">PPYR_15684</name>
</gene>
<proteinExistence type="predicted"/>
<comment type="caution">
    <text evidence="1">The sequence shown here is derived from an EMBL/GenBank/DDBJ whole genome shotgun (WGS) entry which is preliminary data.</text>
</comment>
<evidence type="ECO:0000313" key="2">
    <source>
        <dbReference type="Proteomes" id="UP000327044"/>
    </source>
</evidence>
<dbReference type="Gene3D" id="3.30.420.10">
    <property type="entry name" value="Ribonuclease H-like superfamily/Ribonuclease H"/>
    <property type="match status" value="1"/>
</dbReference>
<feature type="non-terminal residue" evidence="1">
    <location>
        <position position="1"/>
    </location>
</feature>
<dbReference type="InParanoid" id="A0A5N4A085"/>